<evidence type="ECO:0000259" key="2">
    <source>
        <dbReference type="Pfam" id="PF01523"/>
    </source>
</evidence>
<keyword evidence="5" id="KW-0482">Metalloprotease</keyword>
<evidence type="ECO:0000259" key="4">
    <source>
        <dbReference type="Pfam" id="PF19290"/>
    </source>
</evidence>
<dbReference type="AlphaFoldDB" id="A0A831RXH3"/>
<dbReference type="InterPro" id="IPR036059">
    <property type="entry name" value="TldD/PmbA_sf"/>
</dbReference>
<feature type="domain" description="Metalloprotease TldD/E C-terminal" evidence="3">
    <location>
        <begin position="232"/>
        <end position="439"/>
    </location>
</feature>
<dbReference type="InterPro" id="IPR035068">
    <property type="entry name" value="TldD/PmbA_N"/>
</dbReference>
<dbReference type="GO" id="GO:0008237">
    <property type="term" value="F:metallopeptidase activity"/>
    <property type="evidence" value="ECO:0007669"/>
    <property type="project" value="UniProtKB-KW"/>
</dbReference>
<evidence type="ECO:0000313" key="5">
    <source>
        <dbReference type="EMBL" id="HEC07062.1"/>
    </source>
</evidence>
<dbReference type="InterPro" id="IPR045570">
    <property type="entry name" value="Metalloprtase-TldD/E_cen_dom"/>
</dbReference>
<accession>A0A831RXH3</accession>
<feature type="domain" description="Metalloprotease TldD/E N-terminal" evidence="2">
    <location>
        <begin position="26"/>
        <end position="90"/>
    </location>
</feature>
<dbReference type="Pfam" id="PF01523">
    <property type="entry name" value="PmbA_TldD_1st"/>
    <property type="match status" value="1"/>
</dbReference>
<reference evidence="5" key="1">
    <citation type="journal article" date="2020" name="mSystems">
        <title>Genome- and Community-Level Interaction Insights into Carbon Utilization and Element Cycling Functions of Hydrothermarchaeota in Hydrothermal Sediment.</title>
        <authorList>
            <person name="Zhou Z."/>
            <person name="Liu Y."/>
            <person name="Xu W."/>
            <person name="Pan J."/>
            <person name="Luo Z.H."/>
            <person name="Li M."/>
        </authorList>
    </citation>
    <scope>NUCLEOTIDE SEQUENCE [LARGE SCALE GENOMIC DNA]</scope>
    <source>
        <strain evidence="5">HyVt-458</strain>
    </source>
</reference>
<protein>
    <submittedName>
        <fullName evidence="5">Metalloprotease PmbA</fullName>
    </submittedName>
</protein>
<dbReference type="GO" id="GO:0005829">
    <property type="term" value="C:cytosol"/>
    <property type="evidence" value="ECO:0007669"/>
    <property type="project" value="TreeGrafter"/>
</dbReference>
<gene>
    <name evidence="5" type="primary">pmbA</name>
    <name evidence="5" type="ORF">ENJ12_09430</name>
</gene>
<sequence>MSRIEQLESMVADLLAEAKKLGASAADAAVSSSAGLSVTLRLGEVETIEHTRDQGLSISVYFGKRKGSANTTDLKPAALREAVSKACTIARYTSEDACAGLADPDLLARDYPELDLHHPWDIDTDQAHDLALEAEQAARDYDKRISNSEGATLNTQSGSFIYGNSNGFVGGYPTSRHTLSCVVLAQDGDCMQRDYWYDSRRDWRELLSPEAIGRKAAANAVAKLNGRKLGTRQAPVIFRADIAPHLLRSLTGALRGHAQYRQSSFLLDSLGQQIFPDWVKVTEDPHIPRGLSSAPFDNEGVATNPKAIIDQGVIQTYLLDSYSACKLGLQTTGNAGGVRNLAITTGDLSLEQMLREMDSGLLVTELMGQGVNAVTGDYSRGAAGFWVENGEIQYPVEEITIAGNLKDMYRQLLAVGNDTNIPGSVHTGSWWVEQMTVAGE</sequence>
<dbReference type="InterPro" id="IPR045569">
    <property type="entry name" value="Metalloprtase-TldD/E_C"/>
</dbReference>
<organism evidence="5">
    <name type="scientific">Thiolapillus brandeum</name>
    <dbReference type="NCBI Taxonomy" id="1076588"/>
    <lineage>
        <taxon>Bacteria</taxon>
        <taxon>Pseudomonadati</taxon>
        <taxon>Pseudomonadota</taxon>
        <taxon>Gammaproteobacteria</taxon>
        <taxon>Chromatiales</taxon>
        <taxon>Sedimenticolaceae</taxon>
        <taxon>Thiolapillus</taxon>
    </lineage>
</organism>
<feature type="domain" description="Metalloprotease TldD/E central" evidence="4">
    <location>
        <begin position="118"/>
        <end position="224"/>
    </location>
</feature>
<dbReference type="InterPro" id="IPR002510">
    <property type="entry name" value="Metalloprtase-TldD/E_N"/>
</dbReference>
<dbReference type="NCBIfam" id="NF008268">
    <property type="entry name" value="PRK11040.1"/>
    <property type="match status" value="1"/>
</dbReference>
<evidence type="ECO:0000259" key="3">
    <source>
        <dbReference type="Pfam" id="PF19289"/>
    </source>
</evidence>
<dbReference type="Proteomes" id="UP000886339">
    <property type="component" value="Unassembled WGS sequence"/>
</dbReference>
<dbReference type="PANTHER" id="PTHR43421:SF1">
    <property type="entry name" value="METALLOPROTEASE PMBA"/>
    <property type="match status" value="1"/>
</dbReference>
<dbReference type="PANTHER" id="PTHR43421">
    <property type="entry name" value="METALLOPROTEASE PMBA"/>
    <property type="match status" value="1"/>
</dbReference>
<comment type="caution">
    <text evidence="5">The sequence shown here is derived from an EMBL/GenBank/DDBJ whole genome shotgun (WGS) entry which is preliminary data.</text>
</comment>
<dbReference type="Pfam" id="PF19289">
    <property type="entry name" value="PmbA_TldD_3rd"/>
    <property type="match status" value="1"/>
</dbReference>
<keyword evidence="5" id="KW-0378">Hydrolase</keyword>
<dbReference type="Gene3D" id="3.30.2290.10">
    <property type="entry name" value="PmbA/TldD superfamily"/>
    <property type="match status" value="1"/>
</dbReference>
<dbReference type="GO" id="GO:0006508">
    <property type="term" value="P:proteolysis"/>
    <property type="evidence" value="ECO:0007669"/>
    <property type="project" value="InterPro"/>
</dbReference>
<dbReference type="EMBL" id="DRLF01000325">
    <property type="protein sequence ID" value="HEC07062.1"/>
    <property type="molecule type" value="Genomic_DNA"/>
</dbReference>
<name>A0A831RXH3_9GAMM</name>
<proteinExistence type="inferred from homology"/>
<dbReference type="SUPFAM" id="SSF111283">
    <property type="entry name" value="Putative modulator of DNA gyrase, PmbA/TldD"/>
    <property type="match status" value="1"/>
</dbReference>
<dbReference type="InterPro" id="IPR047657">
    <property type="entry name" value="PmbA"/>
</dbReference>
<comment type="similarity">
    <text evidence="1">Belongs to the peptidase U62 family.</text>
</comment>
<dbReference type="Pfam" id="PF19290">
    <property type="entry name" value="PmbA_TldD_2nd"/>
    <property type="match status" value="1"/>
</dbReference>
<keyword evidence="5" id="KW-0645">Protease</keyword>
<evidence type="ECO:0000256" key="1">
    <source>
        <dbReference type="ARBA" id="ARBA00005836"/>
    </source>
</evidence>